<feature type="non-terminal residue" evidence="2">
    <location>
        <position position="105"/>
    </location>
</feature>
<feature type="compositionally biased region" description="Basic and acidic residues" evidence="1">
    <location>
        <begin position="76"/>
        <end position="85"/>
    </location>
</feature>
<dbReference type="EMBL" id="CP045891">
    <property type="protein sequence ID" value="QQP57514.1"/>
    <property type="molecule type" value="Genomic_DNA"/>
</dbReference>
<evidence type="ECO:0000256" key="1">
    <source>
        <dbReference type="SAM" id="MobiDB-lite"/>
    </source>
</evidence>
<dbReference type="Proteomes" id="UP000595437">
    <property type="component" value="Chromosome 2"/>
</dbReference>
<keyword evidence="3" id="KW-1185">Reference proteome</keyword>
<evidence type="ECO:0000313" key="2">
    <source>
        <dbReference type="EMBL" id="QQP57514.1"/>
    </source>
</evidence>
<reference evidence="3" key="1">
    <citation type="submission" date="2021-01" db="EMBL/GenBank/DDBJ databases">
        <title>Caligus Genome Assembly.</title>
        <authorList>
            <person name="Gallardo-Escarate C."/>
        </authorList>
    </citation>
    <scope>NUCLEOTIDE SEQUENCE [LARGE SCALE GENOMIC DNA]</scope>
</reference>
<protein>
    <submittedName>
        <fullName evidence="2">Uncharacterized protein</fullName>
    </submittedName>
</protein>
<dbReference type="OrthoDB" id="6381077at2759"/>
<organism evidence="2 3">
    <name type="scientific">Caligus rogercresseyi</name>
    <name type="common">Sea louse</name>
    <dbReference type="NCBI Taxonomy" id="217165"/>
    <lineage>
        <taxon>Eukaryota</taxon>
        <taxon>Metazoa</taxon>
        <taxon>Ecdysozoa</taxon>
        <taxon>Arthropoda</taxon>
        <taxon>Crustacea</taxon>
        <taxon>Multicrustacea</taxon>
        <taxon>Hexanauplia</taxon>
        <taxon>Copepoda</taxon>
        <taxon>Siphonostomatoida</taxon>
        <taxon>Caligidae</taxon>
        <taxon>Caligus</taxon>
    </lineage>
</organism>
<proteinExistence type="predicted"/>
<sequence>MKSNDQEDQTSWLTNFLSESIVEDVPWECSKALVMLKEGYQAIIPREASRSILLGMASYTLIDDKGIEFFLSPEDQKKRTGRVEDPPEIYLPSKLWDESNGEKHE</sequence>
<feature type="region of interest" description="Disordered" evidence="1">
    <location>
        <begin position="76"/>
        <end position="105"/>
    </location>
</feature>
<dbReference type="AlphaFoldDB" id="A0A7T8QWC9"/>
<feature type="compositionally biased region" description="Basic and acidic residues" evidence="1">
    <location>
        <begin position="95"/>
        <end position="105"/>
    </location>
</feature>
<accession>A0A7T8QWC9</accession>
<gene>
    <name evidence="2" type="ORF">FKW44_002530</name>
</gene>
<evidence type="ECO:0000313" key="3">
    <source>
        <dbReference type="Proteomes" id="UP000595437"/>
    </source>
</evidence>
<name>A0A7T8QWC9_CALRO</name>